<reference evidence="2" key="1">
    <citation type="journal article" date="2020" name="Stud. Mycol.">
        <title>101 Dothideomycetes genomes: a test case for predicting lifestyles and emergence of pathogens.</title>
        <authorList>
            <person name="Haridas S."/>
            <person name="Albert R."/>
            <person name="Binder M."/>
            <person name="Bloem J."/>
            <person name="Labutti K."/>
            <person name="Salamov A."/>
            <person name="Andreopoulos B."/>
            <person name="Baker S."/>
            <person name="Barry K."/>
            <person name="Bills G."/>
            <person name="Bluhm B."/>
            <person name="Cannon C."/>
            <person name="Castanera R."/>
            <person name="Culley D."/>
            <person name="Daum C."/>
            <person name="Ezra D."/>
            <person name="Gonzalez J."/>
            <person name="Henrissat B."/>
            <person name="Kuo A."/>
            <person name="Liang C."/>
            <person name="Lipzen A."/>
            <person name="Lutzoni F."/>
            <person name="Magnuson J."/>
            <person name="Mondo S."/>
            <person name="Nolan M."/>
            <person name="Ohm R."/>
            <person name="Pangilinan J."/>
            <person name="Park H.-J."/>
            <person name="Ramirez L."/>
            <person name="Alfaro M."/>
            <person name="Sun H."/>
            <person name="Tritt A."/>
            <person name="Yoshinaga Y."/>
            <person name="Zwiers L.-H."/>
            <person name="Turgeon B."/>
            <person name="Goodwin S."/>
            <person name="Spatafora J."/>
            <person name="Crous P."/>
            <person name="Grigoriev I."/>
        </authorList>
    </citation>
    <scope>NUCLEOTIDE SEQUENCE</scope>
    <source>
        <strain evidence="2">CBS 116435</strain>
    </source>
</reference>
<sequence>MPDILGMLHGKWNPPQDTKPSFEGHSIIITGANTGVGLEAAIKFVQLGASKVILGVRTPSKGEEAARQIEARTGRSGVTEVWSLDILDYESIKAFASKAEKQLAHLEIACLNAGVVMAAHKDSRYGWEQTLQVNVLSTTLLALLLLPKLKASKTASHTPVLEIVGSSSHYSLKTLKSESAPLSAYNDPTPFDVERQYQISKLFVTHANFPIAELAKDKDTGRPDTFVVTICPGGTKSDLARDMTAWYFRAASKVLTLVQRETEEGARTYISGVSQGETAHGKFWMDDSVKEWAPLVDGEKGKQLRITVWNEILDALEKDIPEIRKLAS</sequence>
<dbReference type="GO" id="GO:0016491">
    <property type="term" value="F:oxidoreductase activity"/>
    <property type="evidence" value="ECO:0007669"/>
    <property type="project" value="UniProtKB-KW"/>
</dbReference>
<comment type="caution">
    <text evidence="2">The sequence shown here is derived from an EMBL/GenBank/DDBJ whole genome shotgun (WGS) entry which is preliminary data.</text>
</comment>
<organism evidence="2 3">
    <name type="scientific">Polychaeton citri CBS 116435</name>
    <dbReference type="NCBI Taxonomy" id="1314669"/>
    <lineage>
        <taxon>Eukaryota</taxon>
        <taxon>Fungi</taxon>
        <taxon>Dikarya</taxon>
        <taxon>Ascomycota</taxon>
        <taxon>Pezizomycotina</taxon>
        <taxon>Dothideomycetes</taxon>
        <taxon>Dothideomycetidae</taxon>
        <taxon>Capnodiales</taxon>
        <taxon>Capnodiaceae</taxon>
        <taxon>Polychaeton</taxon>
    </lineage>
</organism>
<keyword evidence="1" id="KW-0560">Oxidoreductase</keyword>
<dbReference type="OrthoDB" id="542013at2759"/>
<protein>
    <submittedName>
        <fullName evidence="2">NAD(P)-binding protein</fullName>
    </submittedName>
</protein>
<evidence type="ECO:0000313" key="3">
    <source>
        <dbReference type="Proteomes" id="UP000799441"/>
    </source>
</evidence>
<gene>
    <name evidence="2" type="ORF">K431DRAFT_349280</name>
</gene>
<dbReference type="PRINTS" id="PR00081">
    <property type="entry name" value="GDHRDH"/>
</dbReference>
<proteinExistence type="predicted"/>
<name>A0A9P4Q3L4_9PEZI</name>
<dbReference type="PANTHER" id="PTHR43157:SF22">
    <property type="entry name" value="SHORT-CHAIN DEHYDROGENASE_REDUCTASE PHMF"/>
    <property type="match status" value="1"/>
</dbReference>
<dbReference type="EMBL" id="MU003836">
    <property type="protein sequence ID" value="KAF2717816.1"/>
    <property type="molecule type" value="Genomic_DNA"/>
</dbReference>
<evidence type="ECO:0000256" key="1">
    <source>
        <dbReference type="ARBA" id="ARBA00023002"/>
    </source>
</evidence>
<dbReference type="InterPro" id="IPR036291">
    <property type="entry name" value="NAD(P)-bd_dom_sf"/>
</dbReference>
<dbReference type="SUPFAM" id="SSF51735">
    <property type="entry name" value="NAD(P)-binding Rossmann-fold domains"/>
    <property type="match status" value="1"/>
</dbReference>
<accession>A0A9P4Q3L4</accession>
<dbReference type="InterPro" id="IPR002347">
    <property type="entry name" value="SDR_fam"/>
</dbReference>
<keyword evidence="3" id="KW-1185">Reference proteome</keyword>
<dbReference type="Proteomes" id="UP000799441">
    <property type="component" value="Unassembled WGS sequence"/>
</dbReference>
<dbReference type="Pfam" id="PF00106">
    <property type="entry name" value="adh_short"/>
    <property type="match status" value="1"/>
</dbReference>
<evidence type="ECO:0000313" key="2">
    <source>
        <dbReference type="EMBL" id="KAF2717816.1"/>
    </source>
</evidence>
<dbReference type="AlphaFoldDB" id="A0A9P4Q3L4"/>
<dbReference type="PANTHER" id="PTHR43157">
    <property type="entry name" value="PHOSPHATIDYLINOSITOL-GLYCAN BIOSYNTHESIS CLASS F PROTEIN-RELATED"/>
    <property type="match status" value="1"/>
</dbReference>
<dbReference type="Gene3D" id="3.40.50.720">
    <property type="entry name" value="NAD(P)-binding Rossmann-like Domain"/>
    <property type="match status" value="1"/>
</dbReference>